<evidence type="ECO:0000256" key="3">
    <source>
        <dbReference type="ARBA" id="ARBA00012280"/>
    </source>
</evidence>
<evidence type="ECO:0000256" key="5">
    <source>
        <dbReference type="ARBA" id="ARBA00023052"/>
    </source>
</evidence>
<evidence type="ECO:0000313" key="10">
    <source>
        <dbReference type="EMBL" id="CEM08891.1"/>
    </source>
</evidence>
<dbReference type="FunCoup" id="A0A0G4F9G5">
    <property type="interactions" value="203"/>
</dbReference>
<dbReference type="VEuPathDB" id="CryptoDB:Vbra_8910"/>
<dbReference type="NCBIfam" id="NF006914">
    <property type="entry name" value="PRK09404.1"/>
    <property type="match status" value="1"/>
</dbReference>
<reference evidence="10 11" key="1">
    <citation type="submission" date="2014-11" db="EMBL/GenBank/DDBJ databases">
        <authorList>
            <person name="Zhu J."/>
            <person name="Qi W."/>
            <person name="Song R."/>
        </authorList>
    </citation>
    <scope>NUCLEOTIDE SEQUENCE [LARGE SCALE GENOMIC DNA]</scope>
</reference>
<dbReference type="OMA" id="RDSYCRT"/>
<gene>
    <name evidence="10" type="ORF">Vbra_8910</name>
</gene>
<dbReference type="AlphaFoldDB" id="A0A0G4F9G5"/>
<dbReference type="GO" id="GO:0006099">
    <property type="term" value="P:tricarboxylic acid cycle"/>
    <property type="evidence" value="ECO:0007669"/>
    <property type="project" value="TreeGrafter"/>
</dbReference>
<dbReference type="InterPro" id="IPR042179">
    <property type="entry name" value="KGD_C_sf"/>
</dbReference>
<sequence>MLQCSKHLAPHFKRLSGLPAMAYVSVLQGRFITTTRPRFQSALAAESFLVGESSPYIEQMYEQWKKDNTSVHASWHAYFTNVANGVPSGQAFVAPPSVTVAGAPMQMQMPPHPLPTPAPATTVFPHAVGTLPSAGSLMSPEELSGVTQTVHDTSRIIQMVRGYQSRGHELANIDPLGQPRRPPYTSVARTEGPMGIGYKYYGFTEADLDKVYDCRVPAMSGFLSPERSPRTLREIVQRLEETYCGPVGIEYMHISDQQVCNFVRQAVETPTKYQMSPELRKKIFVRTARAQLFENFCATKFSTSKRFGLDGCETLIVGMKAVVKKASKDGVDAIVLGMPHRGRLNMLMNVMHKPMQQMMGEFQGVTGFGGTEWGNTGDVKYHLGIEYDHWDQDSGRYIHMGILANPSHLEAVNPLVAGQARAQQYFSGDTNRDKVLPIVLHGDASFAGQGVVYETVQMSKLPNYSVGGTIHIVANNQIGFTTYPVDSSSGKYCTDLAKSIDAPIFHVNADDPEAVTFVAELALDFRQRFHQDVFIDLVGYRRYGHNELDMPKFTNPHMYTLISRHPPVLDVYGQRLTDEGLIDQHYVEDVKKNIVDFYTGEYEKSKTFTPTGVYEYQPQWRHMKKPHEFARPRLTGVELDMLKDIGMKISKLPDDLNPHPTIAKTYRSRVEALESGENIDFGLGEALAYGTLLTDGFHVRLTGQDAQRGTFSHRHAVVHDQTIEKTYFTFSALKTPQKLEIGNSNLSEFACLGFETGYALEHPDTLSMWEAQFGDFANGAQVVFDQFITSGEAKWNKQCGIVVLLPHGYDGQGPEHSSARIERFLQACDDREDVIHPESWDVAKRSVIQQHNIQVVNCTSPSQLFHVLRRQMHREFRKPLIIFSPKRMLKMRAAFSTLDEFGPGTRFFRHIPNDRFGSTVAPEEMKRLIFCSGQVFYDLLAFREKNQLQHIGISRVEQLSPFPFDSVINEIQKYPNLQDVVWAQEEPMNMGPWFYCSKRLESSLRYMGCPNGIQQPIYVGRDVSSSPAVGDARVHTEELNTILNDAFDLDHRVNSYYHSYIKKEA</sequence>
<organism evidence="10 11">
    <name type="scientific">Vitrella brassicaformis (strain CCMP3155)</name>
    <dbReference type="NCBI Taxonomy" id="1169540"/>
    <lineage>
        <taxon>Eukaryota</taxon>
        <taxon>Sar</taxon>
        <taxon>Alveolata</taxon>
        <taxon>Colpodellida</taxon>
        <taxon>Vitrellaceae</taxon>
        <taxon>Vitrella</taxon>
    </lineage>
</organism>
<keyword evidence="5" id="KW-0786">Thiamine pyrophosphate</keyword>
<evidence type="ECO:0000256" key="2">
    <source>
        <dbReference type="ARBA" id="ARBA00006936"/>
    </source>
</evidence>
<dbReference type="Pfam" id="PF16078">
    <property type="entry name" value="2-oxogl_dehyd_N"/>
    <property type="match status" value="1"/>
</dbReference>
<feature type="domain" description="Transketolase-like pyrimidine-binding" evidence="9">
    <location>
        <begin position="679"/>
        <end position="891"/>
    </location>
</feature>
<evidence type="ECO:0000256" key="4">
    <source>
        <dbReference type="ARBA" id="ARBA00023002"/>
    </source>
</evidence>
<dbReference type="EC" id="1.2.4.2" evidence="3"/>
<evidence type="ECO:0000256" key="8">
    <source>
        <dbReference type="ARBA" id="ARBA00042984"/>
    </source>
</evidence>
<evidence type="ECO:0000256" key="7">
    <source>
        <dbReference type="ARBA" id="ARBA00040267"/>
    </source>
</evidence>
<dbReference type="Gene3D" id="3.40.50.970">
    <property type="match status" value="1"/>
</dbReference>
<dbReference type="OrthoDB" id="413077at2759"/>
<dbReference type="EMBL" id="CDMY01000388">
    <property type="protein sequence ID" value="CEM08891.1"/>
    <property type="molecule type" value="Genomic_DNA"/>
</dbReference>
<dbReference type="InterPro" id="IPR001017">
    <property type="entry name" value="DH_E1"/>
</dbReference>
<dbReference type="GO" id="GO:0045252">
    <property type="term" value="C:oxoglutarate dehydrogenase complex"/>
    <property type="evidence" value="ECO:0007669"/>
    <property type="project" value="TreeGrafter"/>
</dbReference>
<dbReference type="PIRSF" id="PIRSF000157">
    <property type="entry name" value="Oxoglu_dh_E1"/>
    <property type="match status" value="1"/>
</dbReference>
<dbReference type="Gene3D" id="3.40.50.12470">
    <property type="match status" value="1"/>
</dbReference>
<dbReference type="SMART" id="SM00861">
    <property type="entry name" value="Transket_pyr"/>
    <property type="match status" value="1"/>
</dbReference>
<comment type="cofactor">
    <cofactor evidence="1">
        <name>thiamine diphosphate</name>
        <dbReference type="ChEBI" id="CHEBI:58937"/>
    </cofactor>
</comment>
<dbReference type="NCBIfam" id="NF008907">
    <property type="entry name" value="PRK12270.1"/>
    <property type="match status" value="1"/>
</dbReference>
<dbReference type="GO" id="GO:0004591">
    <property type="term" value="F:oxoglutarate dehydrogenase (succinyl-transferring) activity"/>
    <property type="evidence" value="ECO:0007669"/>
    <property type="project" value="UniProtKB-EC"/>
</dbReference>
<evidence type="ECO:0000256" key="1">
    <source>
        <dbReference type="ARBA" id="ARBA00001964"/>
    </source>
</evidence>
<dbReference type="InterPro" id="IPR011603">
    <property type="entry name" value="2oxoglutarate_DH_E1"/>
</dbReference>
<keyword evidence="4" id="KW-0560">Oxidoreductase</keyword>
<dbReference type="STRING" id="1169540.A0A0G4F9G5"/>
<dbReference type="InParanoid" id="A0A0G4F9G5"/>
<evidence type="ECO:0000259" key="9">
    <source>
        <dbReference type="SMART" id="SM00861"/>
    </source>
</evidence>
<dbReference type="InterPro" id="IPR031717">
    <property type="entry name" value="ODO-1/KGD_C"/>
</dbReference>
<dbReference type="Pfam" id="PF00676">
    <property type="entry name" value="E1_dh"/>
    <property type="match status" value="1"/>
</dbReference>
<dbReference type="InterPro" id="IPR005475">
    <property type="entry name" value="Transketolase-like_Pyr-bd"/>
</dbReference>
<dbReference type="Gene3D" id="3.40.50.11610">
    <property type="entry name" value="Multifunctional 2-oxoglutarate metabolism enzyme, C-terminal domain"/>
    <property type="match status" value="1"/>
</dbReference>
<dbReference type="GO" id="GO:0005739">
    <property type="term" value="C:mitochondrion"/>
    <property type="evidence" value="ECO:0007669"/>
    <property type="project" value="TreeGrafter"/>
</dbReference>
<dbReference type="CDD" id="cd02016">
    <property type="entry name" value="TPP_E1_OGDC_like"/>
    <property type="match status" value="1"/>
</dbReference>
<comment type="similarity">
    <text evidence="2">Belongs to the alpha-ketoglutarate dehydrogenase family.</text>
</comment>
<dbReference type="PANTHER" id="PTHR23152:SF4">
    <property type="entry name" value="2-OXOADIPATE DEHYDROGENASE COMPLEX COMPONENT E1"/>
    <property type="match status" value="1"/>
</dbReference>
<accession>A0A0G4F9G5</accession>
<dbReference type="InterPro" id="IPR029061">
    <property type="entry name" value="THDP-binding"/>
</dbReference>
<keyword evidence="11" id="KW-1185">Reference proteome</keyword>
<dbReference type="Pfam" id="PF02779">
    <property type="entry name" value="Transket_pyr"/>
    <property type="match status" value="1"/>
</dbReference>
<dbReference type="Gene3D" id="1.10.287.1150">
    <property type="entry name" value="TPP helical domain"/>
    <property type="match status" value="1"/>
</dbReference>
<dbReference type="PhylomeDB" id="A0A0G4F9G5"/>
<protein>
    <recommendedName>
        <fullName evidence="7">2-oxoglutarate dehydrogenase, mitochondrial</fullName>
        <ecNumber evidence="3">1.2.4.2</ecNumber>
    </recommendedName>
    <alternativeName>
        <fullName evidence="8">2-oxoglutarate dehydrogenase complex component E1</fullName>
    </alternativeName>
</protein>
<dbReference type="PANTHER" id="PTHR23152">
    <property type="entry name" value="2-OXOGLUTARATE DEHYDROGENASE"/>
    <property type="match status" value="1"/>
</dbReference>
<dbReference type="SUPFAM" id="SSF52518">
    <property type="entry name" value="Thiamin diphosphate-binding fold (THDP-binding)"/>
    <property type="match status" value="2"/>
</dbReference>
<comment type="function">
    <text evidence="6">The 2-oxoglutarate dehydrogenase complex catalyzes the overall conversion of 2-oxoglutarate to succinyl-CoA and CO(2). It contains multiple copies of three enzymatic components: 2-oxoglutarate dehydrogenase (E1), dihydrolipoamide succinyltransferase (E2) and lipoamide dehydrogenase (E3).</text>
</comment>
<name>A0A0G4F9G5_VITBC</name>
<proteinExistence type="inferred from homology"/>
<dbReference type="NCBIfam" id="TIGR00239">
    <property type="entry name" value="2oxo_dh_E1"/>
    <property type="match status" value="1"/>
</dbReference>
<dbReference type="Pfam" id="PF16870">
    <property type="entry name" value="OxoGdeHyase_C"/>
    <property type="match status" value="1"/>
</dbReference>
<dbReference type="Proteomes" id="UP000041254">
    <property type="component" value="Unassembled WGS sequence"/>
</dbReference>
<evidence type="ECO:0000256" key="6">
    <source>
        <dbReference type="ARBA" id="ARBA00037426"/>
    </source>
</evidence>
<dbReference type="InterPro" id="IPR032106">
    <property type="entry name" value="2-oxogl_dehyd_N"/>
</dbReference>
<evidence type="ECO:0000313" key="11">
    <source>
        <dbReference type="Proteomes" id="UP000041254"/>
    </source>
</evidence>
<dbReference type="FunFam" id="3.40.50.12470:FF:000003">
    <property type="entry name" value="2-oxoglutarate dehydrogenase E1 component"/>
    <property type="match status" value="1"/>
</dbReference>
<dbReference type="GO" id="GO:0030976">
    <property type="term" value="F:thiamine pyrophosphate binding"/>
    <property type="evidence" value="ECO:0007669"/>
    <property type="project" value="InterPro"/>
</dbReference>